<gene>
    <name evidence="1" type="ORF">SAMN04487931_102250</name>
</gene>
<evidence type="ECO:0000313" key="1">
    <source>
        <dbReference type="EMBL" id="SDT86972.1"/>
    </source>
</evidence>
<dbReference type="InterPro" id="IPR029045">
    <property type="entry name" value="ClpP/crotonase-like_dom_sf"/>
</dbReference>
<dbReference type="AlphaFoldDB" id="A0A1H2DVW3"/>
<proteinExistence type="predicted"/>
<organism evidence="1 2">
    <name type="scientific">Desulfobacula phenolica</name>
    <dbReference type="NCBI Taxonomy" id="90732"/>
    <lineage>
        <taxon>Bacteria</taxon>
        <taxon>Pseudomonadati</taxon>
        <taxon>Thermodesulfobacteriota</taxon>
        <taxon>Desulfobacteria</taxon>
        <taxon>Desulfobacterales</taxon>
        <taxon>Desulfobacteraceae</taxon>
        <taxon>Desulfobacula</taxon>
    </lineage>
</organism>
<dbReference type="Gene3D" id="3.90.226.10">
    <property type="entry name" value="2-enoyl-CoA Hydratase, Chain A, domain 1"/>
    <property type="match status" value="1"/>
</dbReference>
<dbReference type="InterPro" id="IPR001753">
    <property type="entry name" value="Enoyl-CoA_hydra/iso"/>
</dbReference>
<dbReference type="EMBL" id="FNLL01000002">
    <property type="protein sequence ID" value="SDT86972.1"/>
    <property type="molecule type" value="Genomic_DNA"/>
</dbReference>
<dbReference type="SUPFAM" id="SSF52096">
    <property type="entry name" value="ClpP/crotonase"/>
    <property type="match status" value="1"/>
</dbReference>
<keyword evidence="2" id="KW-1185">Reference proteome</keyword>
<accession>A0A1H2DVW3</accession>
<dbReference type="Pfam" id="PF00378">
    <property type="entry name" value="ECH_1"/>
    <property type="match status" value="1"/>
</dbReference>
<protein>
    <submittedName>
        <fullName evidence="1">Enoyl-CoA hydratase/carnithine racemase</fullName>
    </submittedName>
</protein>
<evidence type="ECO:0000313" key="2">
    <source>
        <dbReference type="Proteomes" id="UP000199608"/>
    </source>
</evidence>
<dbReference type="Proteomes" id="UP000199608">
    <property type="component" value="Unassembled WGS sequence"/>
</dbReference>
<dbReference type="PANTHER" id="PTHR11941:SF75">
    <property type="entry name" value="ENOYL-COA HYDRATASE_ISOMERASE FAMILY PROTEIN"/>
    <property type="match status" value="1"/>
</dbReference>
<dbReference type="RefSeq" id="WP_092230550.1">
    <property type="nucleotide sequence ID" value="NZ_FNLL01000002.1"/>
</dbReference>
<reference evidence="2" key="1">
    <citation type="submission" date="2016-10" db="EMBL/GenBank/DDBJ databases">
        <authorList>
            <person name="Varghese N."/>
            <person name="Submissions S."/>
        </authorList>
    </citation>
    <scope>NUCLEOTIDE SEQUENCE [LARGE SCALE GENOMIC DNA]</scope>
    <source>
        <strain evidence="2">DSM 3384</strain>
    </source>
</reference>
<dbReference type="CDD" id="cd06558">
    <property type="entry name" value="crotonase-like"/>
    <property type="match status" value="1"/>
</dbReference>
<name>A0A1H2DVW3_9BACT</name>
<dbReference type="GO" id="GO:0004165">
    <property type="term" value="F:delta(3)-delta(2)-enoyl-CoA isomerase activity"/>
    <property type="evidence" value="ECO:0007669"/>
    <property type="project" value="TreeGrafter"/>
</dbReference>
<sequence length="243" mass="27791">MACIEWKKHESVAIINMCNGANKQNLEFVAQMNRCFDQILADKAIFSIVLTSTDEKNFSQGIDIQWLGQKMEDKDFYSVKSFLYGMNKIFKRILLMPVPVIAAINGHAFGNGAMLACACDFRFMKKDKGFFCFPEVDINIPFFPGMIKIIRKSIPEYQLNEMILSGKRLTAMELEDNHVIVKASANQEELLKDTVAFAKQFMKKRGILGELKKRMHKDIIRVMETQDIEQIDSLSKSGCFVCM</sequence>
<dbReference type="PANTHER" id="PTHR11941">
    <property type="entry name" value="ENOYL-COA HYDRATASE-RELATED"/>
    <property type="match status" value="1"/>
</dbReference>
<dbReference type="GO" id="GO:0006635">
    <property type="term" value="P:fatty acid beta-oxidation"/>
    <property type="evidence" value="ECO:0007669"/>
    <property type="project" value="TreeGrafter"/>
</dbReference>